<evidence type="ECO:0000256" key="1">
    <source>
        <dbReference type="ARBA" id="ARBA00022649"/>
    </source>
</evidence>
<dbReference type="InterPro" id="IPR035093">
    <property type="entry name" value="RelE/ParE_toxin_dom_sf"/>
</dbReference>
<proteinExistence type="predicted"/>
<accession>A0A366JBQ5</accession>
<dbReference type="RefSeq" id="WP_113916059.1">
    <property type="nucleotide sequence ID" value="NZ_QNSE01000005.1"/>
</dbReference>
<keyword evidence="3" id="KW-1185">Reference proteome</keyword>
<organism evidence="2 3">
    <name type="scientific">Marinomonas rhizomae</name>
    <dbReference type="NCBI Taxonomy" id="491948"/>
    <lineage>
        <taxon>Bacteria</taxon>
        <taxon>Pseudomonadati</taxon>
        <taxon>Pseudomonadota</taxon>
        <taxon>Gammaproteobacteria</taxon>
        <taxon>Oceanospirillales</taxon>
        <taxon>Oceanospirillaceae</taxon>
        <taxon>Marinomonas</taxon>
    </lineage>
</organism>
<dbReference type="EMBL" id="QNSE01000005">
    <property type="protein sequence ID" value="RBP83685.1"/>
    <property type="molecule type" value="Genomic_DNA"/>
</dbReference>
<evidence type="ECO:0000313" key="3">
    <source>
        <dbReference type="Proteomes" id="UP000252792"/>
    </source>
</evidence>
<dbReference type="Gene3D" id="3.30.2310.20">
    <property type="entry name" value="RelE-like"/>
    <property type="match status" value="1"/>
</dbReference>
<sequence length="98" mass="11304">MNVEFLDIAERELDDAFKYYDGIYKGLGLRFIAELESSIERIKLHPDAWQKASAVTHKCLLNRFPYSIIYQIKGDLLLVVAIASSHQRPNYWANRTSG</sequence>
<gene>
    <name evidence="2" type="ORF">DFP80_1055</name>
</gene>
<keyword evidence="1" id="KW-1277">Toxin-antitoxin system</keyword>
<dbReference type="Proteomes" id="UP000252792">
    <property type="component" value="Unassembled WGS sequence"/>
</dbReference>
<dbReference type="AlphaFoldDB" id="A0A366JBQ5"/>
<protein>
    <submittedName>
        <fullName evidence="2">ParE-like toxin of type II ParDE toxin-antitoxin system</fullName>
    </submittedName>
</protein>
<dbReference type="OrthoDB" id="9809155at2"/>
<comment type="caution">
    <text evidence="2">The sequence shown here is derived from an EMBL/GenBank/DDBJ whole genome shotgun (WGS) entry which is preliminary data.</text>
</comment>
<evidence type="ECO:0000313" key="2">
    <source>
        <dbReference type="EMBL" id="RBP83685.1"/>
    </source>
</evidence>
<reference evidence="2 3" key="1">
    <citation type="submission" date="2018-06" db="EMBL/GenBank/DDBJ databases">
        <title>Genomic Encyclopedia of Type Strains, Phase III (KMG-III): the genomes of soil and plant-associated and newly described type strains.</title>
        <authorList>
            <person name="Whitman W."/>
        </authorList>
    </citation>
    <scope>NUCLEOTIDE SEQUENCE [LARGE SCALE GENOMIC DNA]</scope>
    <source>
        <strain evidence="2 3">CECT 7377</strain>
    </source>
</reference>
<dbReference type="Pfam" id="PF05016">
    <property type="entry name" value="ParE_toxin"/>
    <property type="match status" value="1"/>
</dbReference>
<name>A0A366JBQ5_9GAMM</name>
<dbReference type="InterPro" id="IPR007712">
    <property type="entry name" value="RelE/ParE_toxin"/>
</dbReference>